<dbReference type="SMART" id="SM00829">
    <property type="entry name" value="PKS_ER"/>
    <property type="match status" value="1"/>
</dbReference>
<dbReference type="InterPro" id="IPR011032">
    <property type="entry name" value="GroES-like_sf"/>
</dbReference>
<name>A0A1C4XKY5_9ACTN</name>
<dbReference type="SUPFAM" id="SSF50129">
    <property type="entry name" value="GroES-like"/>
    <property type="match status" value="1"/>
</dbReference>
<dbReference type="RefSeq" id="WP_218107084.1">
    <property type="nucleotide sequence ID" value="NZ_FMCW01000027.1"/>
</dbReference>
<reference evidence="2 3" key="1">
    <citation type="submission" date="2016-06" db="EMBL/GenBank/DDBJ databases">
        <authorList>
            <person name="Kjaerup R.B."/>
            <person name="Dalgaard T.S."/>
            <person name="Juul-Madsen H.R."/>
        </authorList>
    </citation>
    <scope>NUCLEOTIDE SEQUENCE [LARGE SCALE GENOMIC DNA]</scope>
    <source>
        <strain evidence="2 3">DSM 45626</strain>
    </source>
</reference>
<proteinExistence type="predicted"/>
<dbReference type="AlphaFoldDB" id="A0A1C4XKY5"/>
<protein>
    <submittedName>
        <fullName evidence="2">NADPH:quinone reductase</fullName>
    </submittedName>
</protein>
<dbReference type="InterPro" id="IPR013154">
    <property type="entry name" value="ADH-like_N"/>
</dbReference>
<dbReference type="SUPFAM" id="SSF51735">
    <property type="entry name" value="NAD(P)-binding Rossmann-fold domains"/>
    <property type="match status" value="1"/>
</dbReference>
<dbReference type="Pfam" id="PF08240">
    <property type="entry name" value="ADH_N"/>
    <property type="match status" value="1"/>
</dbReference>
<sequence>MPSDSMRAVYASAPTPDDPLSALVVGERPTPVVPDGWVRVDVRAVSLNHKDLWTLRGVGLNHDQYPRILGCEAAGLDPDGRRVLLYPLLDTPPGVSDETLHLPAAQLSGARPGTLAEQFTAPRSGLLPVPAHLTWEEAACLVCTWLPAYRMLFTKARLQPGDTVLVQGAAGGLSTALISIGAASGLRVWATGRTPEKRAIAHRLGAAATFEHDTDLPERVDAVIDGVGKATWHHSLRSVRHGGTVVVAGATTGDVPPARLHRVYFHQINIVGSLSGTREEYMRLFTLMSTTGLRPLIDDTMPLPEARAAFKRLSDGDVRGNLVITVG</sequence>
<dbReference type="Pfam" id="PF00107">
    <property type="entry name" value="ADH_zinc_N"/>
    <property type="match status" value="1"/>
</dbReference>
<dbReference type="InterPro" id="IPR013149">
    <property type="entry name" value="ADH-like_C"/>
</dbReference>
<evidence type="ECO:0000259" key="1">
    <source>
        <dbReference type="SMART" id="SM00829"/>
    </source>
</evidence>
<dbReference type="InterPro" id="IPR052711">
    <property type="entry name" value="Zinc_ADH-like"/>
</dbReference>
<feature type="domain" description="Enoyl reductase (ER)" evidence="1">
    <location>
        <begin position="18"/>
        <end position="324"/>
    </location>
</feature>
<dbReference type="InterPro" id="IPR020843">
    <property type="entry name" value="ER"/>
</dbReference>
<evidence type="ECO:0000313" key="2">
    <source>
        <dbReference type="EMBL" id="SCF09094.1"/>
    </source>
</evidence>
<dbReference type="PANTHER" id="PTHR45033">
    <property type="match status" value="1"/>
</dbReference>
<organism evidence="2 3">
    <name type="scientific">Micromonospora haikouensis</name>
    <dbReference type="NCBI Taxonomy" id="686309"/>
    <lineage>
        <taxon>Bacteria</taxon>
        <taxon>Bacillati</taxon>
        <taxon>Actinomycetota</taxon>
        <taxon>Actinomycetes</taxon>
        <taxon>Micromonosporales</taxon>
        <taxon>Micromonosporaceae</taxon>
        <taxon>Micromonospora</taxon>
    </lineage>
</organism>
<dbReference type="InterPro" id="IPR036291">
    <property type="entry name" value="NAD(P)-bd_dom_sf"/>
</dbReference>
<accession>A0A1C4XKY5</accession>
<dbReference type="EMBL" id="FMCW01000027">
    <property type="protein sequence ID" value="SCF09094.1"/>
    <property type="molecule type" value="Genomic_DNA"/>
</dbReference>
<dbReference type="Proteomes" id="UP000199375">
    <property type="component" value="Unassembled WGS sequence"/>
</dbReference>
<gene>
    <name evidence="2" type="ORF">GA0070558_12721</name>
</gene>
<evidence type="ECO:0000313" key="3">
    <source>
        <dbReference type="Proteomes" id="UP000199375"/>
    </source>
</evidence>
<dbReference type="GO" id="GO:0016491">
    <property type="term" value="F:oxidoreductase activity"/>
    <property type="evidence" value="ECO:0007669"/>
    <property type="project" value="InterPro"/>
</dbReference>
<dbReference type="Gene3D" id="3.90.180.10">
    <property type="entry name" value="Medium-chain alcohol dehydrogenases, catalytic domain"/>
    <property type="match status" value="1"/>
</dbReference>
<dbReference type="PANTHER" id="PTHR45033:SF3">
    <property type="entry name" value="DEHYDROGENASE, PUTATIVE (AFU_ORTHOLOGUE AFUA_2G13270)-RELATED"/>
    <property type="match status" value="1"/>
</dbReference>